<keyword evidence="1" id="KW-0378">Hydrolase</keyword>
<keyword evidence="4" id="KW-1185">Reference proteome</keyword>
<evidence type="ECO:0000313" key="4">
    <source>
        <dbReference type="Proteomes" id="UP000198615"/>
    </source>
</evidence>
<sequence>MRPLTVAAAQLGPIALETSRSATVSRLVGLMEAAKARGADLIVYPELALTTFFPRWYFEDEAELDRFYEREMPGPETRPLFDAARDLGIGFHLGYAELTADGTRFNTAILVDRSGSIVGKYRKIHLPGHGEHEPWRAFQHLEKRYFAAGNLGFRVFDAFGGRIGMAICNDRRWSETYRVLGLQGAEMVLIGYNTPIHNPPAPEHDRLSWHHNELVMQAGAYQNATFVVGVAKAGVEEGVHQMGGSLIVAPTGETVAQAVTEADELVVATCDLDLCRSYRDSVFAFERHREPGAYALIIGTKGPVAPDEARRIDPALARPDD</sequence>
<evidence type="ECO:0000256" key="1">
    <source>
        <dbReference type="ARBA" id="ARBA00022801"/>
    </source>
</evidence>
<dbReference type="Pfam" id="PF00795">
    <property type="entry name" value="CN_hydrolase"/>
    <property type="match status" value="1"/>
</dbReference>
<dbReference type="OrthoDB" id="9803803at2"/>
<dbReference type="InterPro" id="IPR050345">
    <property type="entry name" value="Aliph_Amidase/BUP"/>
</dbReference>
<comment type="caution">
    <text evidence="3">The sequence shown here is derived from an EMBL/GenBank/DDBJ whole genome shotgun (WGS) entry which is preliminary data.</text>
</comment>
<dbReference type="RefSeq" id="WP_093149810.1">
    <property type="nucleotide sequence ID" value="NZ_FNBW01000005.1"/>
</dbReference>
<dbReference type="AlphaFoldDB" id="A0A8G2EUZ1"/>
<name>A0A8G2EUZ1_9PROT</name>
<evidence type="ECO:0000313" key="3">
    <source>
        <dbReference type="EMBL" id="SDF63502.1"/>
    </source>
</evidence>
<dbReference type="InterPro" id="IPR036526">
    <property type="entry name" value="C-N_Hydrolase_sf"/>
</dbReference>
<dbReference type="CDD" id="cd07569">
    <property type="entry name" value="DCase"/>
    <property type="match status" value="1"/>
</dbReference>
<feature type="domain" description="CN hydrolase" evidence="2">
    <location>
        <begin position="4"/>
        <end position="274"/>
    </location>
</feature>
<dbReference type="Proteomes" id="UP000198615">
    <property type="component" value="Unassembled WGS sequence"/>
</dbReference>
<evidence type="ECO:0000259" key="2">
    <source>
        <dbReference type="PROSITE" id="PS50263"/>
    </source>
</evidence>
<dbReference type="Gene3D" id="3.60.110.10">
    <property type="entry name" value="Carbon-nitrogen hydrolase"/>
    <property type="match status" value="1"/>
</dbReference>
<dbReference type="InterPro" id="IPR003010">
    <property type="entry name" value="C-N_Hydrolase"/>
</dbReference>
<dbReference type="PROSITE" id="PS50263">
    <property type="entry name" value="CN_HYDROLASE"/>
    <property type="match status" value="1"/>
</dbReference>
<reference evidence="3 4" key="1">
    <citation type="submission" date="2016-10" db="EMBL/GenBank/DDBJ databases">
        <authorList>
            <person name="Varghese N."/>
            <person name="Submissions S."/>
        </authorList>
    </citation>
    <scope>NUCLEOTIDE SEQUENCE [LARGE SCALE GENOMIC DNA]</scope>
    <source>
        <strain evidence="3 4">DSM 18839</strain>
    </source>
</reference>
<organism evidence="3 4">
    <name type="scientific">Thalassobaculum litoreum DSM 18839</name>
    <dbReference type="NCBI Taxonomy" id="1123362"/>
    <lineage>
        <taxon>Bacteria</taxon>
        <taxon>Pseudomonadati</taxon>
        <taxon>Pseudomonadota</taxon>
        <taxon>Alphaproteobacteria</taxon>
        <taxon>Rhodospirillales</taxon>
        <taxon>Thalassobaculaceae</taxon>
        <taxon>Thalassobaculum</taxon>
    </lineage>
</organism>
<dbReference type="SUPFAM" id="SSF56317">
    <property type="entry name" value="Carbon-nitrogen hydrolase"/>
    <property type="match status" value="1"/>
</dbReference>
<proteinExistence type="predicted"/>
<dbReference type="PANTHER" id="PTHR43674:SF12">
    <property type="entry name" value="NITRILASE C965.09-RELATED"/>
    <property type="match status" value="1"/>
</dbReference>
<protein>
    <recommendedName>
        <fullName evidence="2">CN hydrolase domain-containing protein</fullName>
    </recommendedName>
</protein>
<dbReference type="EMBL" id="FNBW01000005">
    <property type="protein sequence ID" value="SDF63502.1"/>
    <property type="molecule type" value="Genomic_DNA"/>
</dbReference>
<gene>
    <name evidence="3" type="ORF">SAMN05660686_01862</name>
</gene>
<accession>A0A8G2EUZ1</accession>
<dbReference type="GO" id="GO:0016811">
    <property type="term" value="F:hydrolase activity, acting on carbon-nitrogen (but not peptide) bonds, in linear amides"/>
    <property type="evidence" value="ECO:0007669"/>
    <property type="project" value="TreeGrafter"/>
</dbReference>
<dbReference type="PANTHER" id="PTHR43674">
    <property type="entry name" value="NITRILASE C965.09-RELATED"/>
    <property type="match status" value="1"/>
</dbReference>